<feature type="transmembrane region" description="Helical" evidence="1">
    <location>
        <begin position="82"/>
        <end position="99"/>
    </location>
</feature>
<protein>
    <submittedName>
        <fullName evidence="2">Uncharacterized protein</fullName>
    </submittedName>
</protein>
<feature type="transmembrane region" description="Helical" evidence="1">
    <location>
        <begin position="363"/>
        <end position="380"/>
    </location>
</feature>
<keyword evidence="1" id="KW-0812">Transmembrane</keyword>
<feature type="transmembrane region" description="Helical" evidence="1">
    <location>
        <begin position="392"/>
        <end position="413"/>
    </location>
</feature>
<keyword evidence="3" id="KW-1185">Reference proteome</keyword>
<sequence>MSLPQDSSGQSRERELFHGVSYDWMKKAQDVTCYFISVQVTCVHVMWAENNTLKVGLSLYLISLSLFAYLSLIPDTNIPVEWNYLSLFMLFFIPVLLSLKFNLPKWMLSGFVLITVSVTMLAAIGPNEAGFYGYDPTQSLESYRLFRDGWGLGMIVGGHWPGFPAFVSVVVEIVGLDVESVGKYLPLVASTVPLFLFIALSRTIGNMPAFFAGMGTASTRTLLMFEVKFIEEPFALVLLFFSIAVIFILSDHLSQSSLIFWGMFSLGLMHHYMAAVGVVIFVIWAVIPQLPLPDRFETLSTNNLPSIAHGLIPAIVLAIVFLYPYAMFSRFVILELLFEIATSPPRAVEGGTSDALRQAISRARYAVYALMSALIVWAVLSRTKLADWEQSWAVLAGIFSIGFLGSVIGGETVPLAGGRFLIIMIPLLISVSVTVVVLNRVSIPRSRVVIVILVLGLITTQLAAIEPYRIDTNPSQMIHPEAHYTSSEYSTTNWMTEYGRGQLIIDEQPHLWEIGYNGDSSGPSGLSYCQGYSVERDNYLGIDQWARPPNQEVIYSAGGISIGRCS</sequence>
<feature type="transmembrane region" description="Helical" evidence="1">
    <location>
        <begin position="307"/>
        <end position="326"/>
    </location>
</feature>
<feature type="transmembrane region" description="Helical" evidence="1">
    <location>
        <begin position="420"/>
        <end position="441"/>
    </location>
</feature>
<feature type="transmembrane region" description="Helical" evidence="1">
    <location>
        <begin position="233"/>
        <end position="251"/>
    </location>
</feature>
<feature type="transmembrane region" description="Helical" evidence="1">
    <location>
        <begin position="447"/>
        <end position="465"/>
    </location>
</feature>
<feature type="transmembrane region" description="Helical" evidence="1">
    <location>
        <begin position="150"/>
        <end position="175"/>
    </location>
</feature>
<dbReference type="EMBL" id="JBHSWU010000002">
    <property type="protein sequence ID" value="MFC6722997.1"/>
    <property type="molecule type" value="Genomic_DNA"/>
</dbReference>
<proteinExistence type="predicted"/>
<evidence type="ECO:0000256" key="1">
    <source>
        <dbReference type="SAM" id="Phobius"/>
    </source>
</evidence>
<name>A0ABD5RV32_9EURY</name>
<evidence type="ECO:0000313" key="3">
    <source>
        <dbReference type="Proteomes" id="UP001596328"/>
    </source>
</evidence>
<keyword evidence="1" id="KW-1133">Transmembrane helix</keyword>
<feature type="transmembrane region" description="Helical" evidence="1">
    <location>
        <begin position="53"/>
        <end position="70"/>
    </location>
</feature>
<feature type="transmembrane region" description="Helical" evidence="1">
    <location>
        <begin position="258"/>
        <end position="287"/>
    </location>
</feature>
<dbReference type="AlphaFoldDB" id="A0ABD5RV32"/>
<feature type="transmembrane region" description="Helical" evidence="1">
    <location>
        <begin position="187"/>
        <end position="213"/>
    </location>
</feature>
<reference evidence="2 3" key="1">
    <citation type="journal article" date="2019" name="Int. J. Syst. Evol. Microbiol.">
        <title>The Global Catalogue of Microorganisms (GCM) 10K type strain sequencing project: providing services to taxonomists for standard genome sequencing and annotation.</title>
        <authorList>
            <consortium name="The Broad Institute Genomics Platform"/>
            <consortium name="The Broad Institute Genome Sequencing Center for Infectious Disease"/>
            <person name="Wu L."/>
            <person name="Ma J."/>
        </authorList>
    </citation>
    <scope>NUCLEOTIDE SEQUENCE [LARGE SCALE GENOMIC DNA]</scope>
    <source>
        <strain evidence="2 3">NBRC 111368</strain>
    </source>
</reference>
<organism evidence="2 3">
    <name type="scientific">Halobium palmae</name>
    <dbReference type="NCBI Taxonomy" id="1776492"/>
    <lineage>
        <taxon>Archaea</taxon>
        <taxon>Methanobacteriati</taxon>
        <taxon>Methanobacteriota</taxon>
        <taxon>Stenosarchaea group</taxon>
        <taxon>Halobacteria</taxon>
        <taxon>Halobacteriales</taxon>
        <taxon>Haloferacaceae</taxon>
        <taxon>Halobium</taxon>
    </lineage>
</organism>
<accession>A0ABD5RV32</accession>
<gene>
    <name evidence="2" type="ORF">ACFQE1_01040</name>
</gene>
<dbReference type="Proteomes" id="UP001596328">
    <property type="component" value="Unassembled WGS sequence"/>
</dbReference>
<comment type="caution">
    <text evidence="2">The sequence shown here is derived from an EMBL/GenBank/DDBJ whole genome shotgun (WGS) entry which is preliminary data.</text>
</comment>
<feature type="transmembrane region" description="Helical" evidence="1">
    <location>
        <begin position="106"/>
        <end position="125"/>
    </location>
</feature>
<keyword evidence="1" id="KW-0472">Membrane</keyword>
<evidence type="ECO:0000313" key="2">
    <source>
        <dbReference type="EMBL" id="MFC6722997.1"/>
    </source>
</evidence>